<gene>
    <name evidence="3" type="ORF">ATSB10_10320</name>
</gene>
<dbReference type="Proteomes" id="UP000077255">
    <property type="component" value="Chromosome"/>
</dbReference>
<evidence type="ECO:0000259" key="2">
    <source>
        <dbReference type="Pfam" id="PF00582"/>
    </source>
</evidence>
<evidence type="ECO:0000256" key="1">
    <source>
        <dbReference type="ARBA" id="ARBA00008791"/>
    </source>
</evidence>
<evidence type="ECO:0000313" key="4">
    <source>
        <dbReference type="Proteomes" id="UP000077255"/>
    </source>
</evidence>
<proteinExistence type="inferred from homology"/>
<dbReference type="KEGG" id="dtx:ATSB10_10320"/>
<dbReference type="AlphaFoldDB" id="A0A160MYW9"/>
<accession>A0A160MYW9</accession>
<dbReference type="Gene3D" id="3.40.50.12370">
    <property type="match status" value="1"/>
</dbReference>
<sequence>MYDILVNTINFETWSRDAQYGIRLAALVHGSVTGLYAYPPPLYAAPEFGTPEVIETVVGMSRILEASALGAEAAFVAWAKSLGVEQAAWVVVQGDLRDVLSRIACWHDLLVVERDEDRTWSTPEDLAGLILSVGLPCIVVPPRPVGEVSLARIAIAWNGAPEAIRAVHSALPLLRRADDVLLLRGAPRETLRDIAWKPPFDIDAYLNRHGIQPRSLDLNAAGRGIGEVLLEHAGRFDADLLVMGAFGRSRFSERVLGGATRHVLWKASLPVLFHH</sequence>
<dbReference type="PATRIC" id="fig|445710.3.peg.1028"/>
<dbReference type="PRINTS" id="PR01438">
    <property type="entry name" value="UNVRSLSTRESS"/>
</dbReference>
<keyword evidence="4" id="KW-1185">Reference proteome</keyword>
<dbReference type="OrthoDB" id="9804721at2"/>
<protein>
    <recommendedName>
        <fullName evidence="2">UspA domain-containing protein</fullName>
    </recommendedName>
</protein>
<dbReference type="InterPro" id="IPR006016">
    <property type="entry name" value="UspA"/>
</dbReference>
<dbReference type="STRING" id="445710.ATSB10_10320"/>
<dbReference type="EMBL" id="CP014841">
    <property type="protein sequence ID" value="AND68486.1"/>
    <property type="molecule type" value="Genomic_DNA"/>
</dbReference>
<reference evidence="3 4" key="1">
    <citation type="submission" date="2016-02" db="EMBL/GenBank/DDBJ databases">
        <title>Complete genome sequencing and analysis of ATSB10, Dyella thiooxydans isolated from rhizosphere soil of sunflower (Helianthus annuus L.).</title>
        <authorList>
            <person name="Lee Y."/>
            <person name="Hwangbo K."/>
            <person name="Chung H."/>
            <person name="Yoo J."/>
            <person name="Kim K.Y."/>
            <person name="Sa T.M."/>
            <person name="Um Y."/>
            <person name="Madhaiyan M."/>
        </authorList>
    </citation>
    <scope>NUCLEOTIDE SEQUENCE [LARGE SCALE GENOMIC DNA]</scope>
    <source>
        <strain evidence="3 4">ATSB10</strain>
    </source>
</reference>
<dbReference type="Pfam" id="PF00582">
    <property type="entry name" value="Usp"/>
    <property type="match status" value="1"/>
</dbReference>
<evidence type="ECO:0000313" key="3">
    <source>
        <dbReference type="EMBL" id="AND68486.1"/>
    </source>
</evidence>
<organism evidence="3 4">
    <name type="scientific">Dyella thiooxydans</name>
    <dbReference type="NCBI Taxonomy" id="445710"/>
    <lineage>
        <taxon>Bacteria</taxon>
        <taxon>Pseudomonadati</taxon>
        <taxon>Pseudomonadota</taxon>
        <taxon>Gammaproteobacteria</taxon>
        <taxon>Lysobacterales</taxon>
        <taxon>Rhodanobacteraceae</taxon>
        <taxon>Dyella</taxon>
    </lineage>
</organism>
<dbReference type="CDD" id="cd00293">
    <property type="entry name" value="USP-like"/>
    <property type="match status" value="1"/>
</dbReference>
<dbReference type="RefSeq" id="WP_063670998.1">
    <property type="nucleotide sequence ID" value="NZ_CP014841.1"/>
</dbReference>
<name>A0A160MYW9_9GAMM</name>
<dbReference type="InterPro" id="IPR006015">
    <property type="entry name" value="Universal_stress_UspA"/>
</dbReference>
<comment type="similarity">
    <text evidence="1">Belongs to the universal stress protein A family.</text>
</comment>
<dbReference type="SUPFAM" id="SSF52402">
    <property type="entry name" value="Adenine nucleotide alpha hydrolases-like"/>
    <property type="match status" value="2"/>
</dbReference>
<feature type="domain" description="UspA" evidence="2">
    <location>
        <begin position="212"/>
        <end position="272"/>
    </location>
</feature>